<accession>A0ABS4GTD0</accession>
<evidence type="ECO:0000313" key="2">
    <source>
        <dbReference type="Proteomes" id="UP001519343"/>
    </source>
</evidence>
<dbReference type="RefSeq" id="WP_209811545.1">
    <property type="nucleotide sequence ID" value="NZ_JAGGKT010000011.1"/>
</dbReference>
<dbReference type="InterPro" id="IPR024479">
    <property type="entry name" value="DUF3866"/>
</dbReference>
<sequence length="368" mass="40132">MLVTKRGTVQGILYGDSKLQKILVEIGTEVEKAIVYPPITGSVQIGDLVLLNTTAVALKLGTGGYHFVMANLSQPCQEEQKVSKNKHIMKLRYTPLQIATGSCEEQDSPFHQQMASQQSLHGMTVLVGELHSMLPIAATYIKQSNKACRIVYIMTDKGALPLDLSDNVSALRELGILNGTITIGQSFGGDLEAINIYSGLIAAKHLLKADIVFVSMGPGIVGTSTALGFSGMEQVEILHAVSTLGGIPVLVPRVSEADQRRRHVGLSHHTKTVLKHTLSSVHIPILEEIASEKGTDRHFWHIGKREKLHLLKEILTRLPFPIKTMGRTIEEDPLFFYSVALAADFADFVASRTNVPSDVNSLSPLWSV</sequence>
<comment type="caution">
    <text evidence="1">The sequence shown here is derived from an EMBL/GenBank/DDBJ whole genome shotgun (WGS) entry which is preliminary data.</text>
</comment>
<evidence type="ECO:0000313" key="1">
    <source>
        <dbReference type="EMBL" id="MBP1933538.1"/>
    </source>
</evidence>
<dbReference type="Proteomes" id="UP001519343">
    <property type="component" value="Unassembled WGS sequence"/>
</dbReference>
<dbReference type="Pfam" id="PF12982">
    <property type="entry name" value="DUF3866"/>
    <property type="match status" value="1"/>
</dbReference>
<name>A0ABS4GTD0_9BACL</name>
<dbReference type="EMBL" id="JAGGKT010000011">
    <property type="protein sequence ID" value="MBP1933538.1"/>
    <property type="molecule type" value="Genomic_DNA"/>
</dbReference>
<gene>
    <name evidence="1" type="ORF">J2Z37_003551</name>
</gene>
<evidence type="ECO:0008006" key="3">
    <source>
        <dbReference type="Google" id="ProtNLM"/>
    </source>
</evidence>
<organism evidence="1 2">
    <name type="scientific">Ammoniphilus resinae</name>
    <dbReference type="NCBI Taxonomy" id="861532"/>
    <lineage>
        <taxon>Bacteria</taxon>
        <taxon>Bacillati</taxon>
        <taxon>Bacillota</taxon>
        <taxon>Bacilli</taxon>
        <taxon>Bacillales</taxon>
        <taxon>Paenibacillaceae</taxon>
        <taxon>Aneurinibacillus group</taxon>
        <taxon>Ammoniphilus</taxon>
    </lineage>
</organism>
<proteinExistence type="predicted"/>
<protein>
    <recommendedName>
        <fullName evidence="3">DUF3866 family protein</fullName>
    </recommendedName>
</protein>
<reference evidence="1 2" key="1">
    <citation type="submission" date="2021-03" db="EMBL/GenBank/DDBJ databases">
        <title>Genomic Encyclopedia of Type Strains, Phase IV (KMG-IV): sequencing the most valuable type-strain genomes for metagenomic binning, comparative biology and taxonomic classification.</title>
        <authorList>
            <person name="Goeker M."/>
        </authorList>
    </citation>
    <scope>NUCLEOTIDE SEQUENCE [LARGE SCALE GENOMIC DNA]</scope>
    <source>
        <strain evidence="1 2">DSM 24738</strain>
    </source>
</reference>
<keyword evidence="2" id="KW-1185">Reference proteome</keyword>